<evidence type="ECO:0000313" key="1">
    <source>
        <dbReference type="EMBL" id="KAH3836893.1"/>
    </source>
</evidence>
<reference evidence="1" key="1">
    <citation type="journal article" date="2019" name="bioRxiv">
        <title>The Genome of the Zebra Mussel, Dreissena polymorpha: A Resource for Invasive Species Research.</title>
        <authorList>
            <person name="McCartney M.A."/>
            <person name="Auch B."/>
            <person name="Kono T."/>
            <person name="Mallez S."/>
            <person name="Zhang Y."/>
            <person name="Obille A."/>
            <person name="Becker A."/>
            <person name="Abrahante J.E."/>
            <person name="Garbe J."/>
            <person name="Badalamenti J.P."/>
            <person name="Herman A."/>
            <person name="Mangelson H."/>
            <person name="Liachko I."/>
            <person name="Sullivan S."/>
            <person name="Sone E.D."/>
            <person name="Koren S."/>
            <person name="Silverstein K.A.T."/>
            <person name="Beckman K.B."/>
            <person name="Gohl D.M."/>
        </authorList>
    </citation>
    <scope>NUCLEOTIDE SEQUENCE</scope>
    <source>
        <strain evidence="1">Duluth1</strain>
        <tissue evidence="1">Whole animal</tissue>
    </source>
</reference>
<dbReference type="PANTHER" id="PTHR46601">
    <property type="entry name" value="ULP_PROTEASE DOMAIN-CONTAINING PROTEIN"/>
    <property type="match status" value="1"/>
</dbReference>
<protein>
    <submittedName>
        <fullName evidence="1">Uncharacterized protein</fullName>
    </submittedName>
</protein>
<keyword evidence="2" id="KW-1185">Reference proteome</keyword>
<accession>A0A9D4QMW1</accession>
<dbReference type="PANTHER" id="PTHR46601:SF1">
    <property type="entry name" value="ADF-H DOMAIN-CONTAINING PROTEIN"/>
    <property type="match status" value="1"/>
</dbReference>
<dbReference type="AlphaFoldDB" id="A0A9D4QMW1"/>
<sequence length="114" mass="12963">MGFSEKYICSYADEVQSAYFDKGAVTLQLIVIYHRNSEEKLDHKSYVIVSDTQMHNSGTVLASIRDIVSVVQQLVTNVNTIHYVTDSPTSQYRYKHVFYVVGNHHKLFEGVTAS</sequence>
<name>A0A9D4QMW1_DREPO</name>
<reference evidence="1" key="2">
    <citation type="submission" date="2020-11" db="EMBL/GenBank/DDBJ databases">
        <authorList>
            <person name="McCartney M.A."/>
            <person name="Auch B."/>
            <person name="Kono T."/>
            <person name="Mallez S."/>
            <person name="Becker A."/>
            <person name="Gohl D.M."/>
            <person name="Silverstein K.A.T."/>
            <person name="Koren S."/>
            <person name="Bechman K.B."/>
            <person name="Herman A."/>
            <person name="Abrahante J.E."/>
            <person name="Garbe J."/>
        </authorList>
    </citation>
    <scope>NUCLEOTIDE SEQUENCE</scope>
    <source>
        <strain evidence="1">Duluth1</strain>
        <tissue evidence="1">Whole animal</tissue>
    </source>
</reference>
<evidence type="ECO:0000313" key="2">
    <source>
        <dbReference type="Proteomes" id="UP000828390"/>
    </source>
</evidence>
<comment type="caution">
    <text evidence="1">The sequence shown here is derived from an EMBL/GenBank/DDBJ whole genome shotgun (WGS) entry which is preliminary data.</text>
</comment>
<gene>
    <name evidence="1" type="ORF">DPMN_110269</name>
</gene>
<dbReference type="EMBL" id="JAIWYP010000004">
    <property type="protein sequence ID" value="KAH3836893.1"/>
    <property type="molecule type" value="Genomic_DNA"/>
</dbReference>
<organism evidence="1 2">
    <name type="scientific">Dreissena polymorpha</name>
    <name type="common">Zebra mussel</name>
    <name type="synonym">Mytilus polymorpha</name>
    <dbReference type="NCBI Taxonomy" id="45954"/>
    <lineage>
        <taxon>Eukaryota</taxon>
        <taxon>Metazoa</taxon>
        <taxon>Spiralia</taxon>
        <taxon>Lophotrochozoa</taxon>
        <taxon>Mollusca</taxon>
        <taxon>Bivalvia</taxon>
        <taxon>Autobranchia</taxon>
        <taxon>Heteroconchia</taxon>
        <taxon>Euheterodonta</taxon>
        <taxon>Imparidentia</taxon>
        <taxon>Neoheterodontei</taxon>
        <taxon>Myida</taxon>
        <taxon>Dreissenoidea</taxon>
        <taxon>Dreissenidae</taxon>
        <taxon>Dreissena</taxon>
    </lineage>
</organism>
<proteinExistence type="predicted"/>
<dbReference type="Proteomes" id="UP000828390">
    <property type="component" value="Unassembled WGS sequence"/>
</dbReference>